<comment type="caution">
    <text evidence="11">The sequence shown here is derived from an EMBL/GenBank/DDBJ whole genome shotgun (WGS) entry which is preliminary data.</text>
</comment>
<dbReference type="InterPro" id="IPR000241">
    <property type="entry name" value="RlmKL-like_Mtase"/>
</dbReference>
<sequence>MKQIREQIEARLRGQTAPITDAEMTTSSQSLTNESVSSQSSVESTSKLTASSSENEVKITKQTTSADDRNQSTPSNPCVLCLTEEKRLACIPCGHMATSAYEYWTHGSSLIDVADKLTISSDWRPQLHETWRILVHGFRKQFTQPEKIQRIDAFSDRLKIKNKFCLNNKADCSVGLFESYEQGLIEQPKEVFVGRWICDGARHLIDKYDVRKRYFIGNTTMDATLSFVMANMGQCQPNHITLDPFCGTDTRLGGILLACAELGSNVVGSEFDWRVLTAKAKPTKANTKNLSRNPDEMMHRNFSDYGTLNRFLGVVGADFAYSPWRPTFQFDSIVTDPPYGIRESSQHKSRRRTDKADDDEENPVAEKYDLTNIYGDLLNFANVYLCVGGRLVFWMPTHILTYDESLLPTHPCFILFSNDEQQLNRTVSRRLLTMIKIRESNNNEKAQVNEKLFSNFRDLYFTPNTKIWEQLNSNNADTDSSAVSKKENS</sequence>
<dbReference type="GO" id="GO:0005737">
    <property type="term" value="C:cytoplasm"/>
    <property type="evidence" value="ECO:0007669"/>
    <property type="project" value="TreeGrafter"/>
</dbReference>
<evidence type="ECO:0000256" key="6">
    <source>
        <dbReference type="ARBA" id="ARBA00067484"/>
    </source>
</evidence>
<dbReference type="Proteomes" id="UP000663862">
    <property type="component" value="Unassembled WGS sequence"/>
</dbReference>
<keyword evidence="2" id="KW-0808">Transferase</keyword>
<evidence type="ECO:0000256" key="2">
    <source>
        <dbReference type="ARBA" id="ARBA00022679"/>
    </source>
</evidence>
<feature type="region of interest" description="Disordered" evidence="8">
    <location>
        <begin position="1"/>
        <end position="74"/>
    </location>
</feature>
<evidence type="ECO:0000313" key="13">
    <source>
        <dbReference type="Proteomes" id="UP000663862"/>
    </source>
</evidence>
<dbReference type="InterPro" id="IPR029063">
    <property type="entry name" value="SAM-dependent_MTases_sf"/>
</dbReference>
<dbReference type="SUPFAM" id="SSF53335">
    <property type="entry name" value="S-adenosyl-L-methionine-dependent methyltransferases"/>
    <property type="match status" value="2"/>
</dbReference>
<evidence type="ECO:0000313" key="11">
    <source>
        <dbReference type="EMBL" id="CAF4618294.1"/>
    </source>
</evidence>
<evidence type="ECO:0000256" key="3">
    <source>
        <dbReference type="ARBA" id="ARBA00050985"/>
    </source>
</evidence>
<dbReference type="InterPro" id="IPR059073">
    <property type="entry name" value="TRMT11_N"/>
</dbReference>
<evidence type="ECO:0000259" key="9">
    <source>
        <dbReference type="Pfam" id="PF01170"/>
    </source>
</evidence>
<dbReference type="EMBL" id="CAJOBS010004695">
    <property type="protein sequence ID" value="CAF4886213.1"/>
    <property type="molecule type" value="Genomic_DNA"/>
</dbReference>
<feature type="compositionally biased region" description="Low complexity" evidence="8">
    <location>
        <begin position="26"/>
        <end position="49"/>
    </location>
</feature>
<organism evidence="11 13">
    <name type="scientific">Rotaria socialis</name>
    <dbReference type="NCBI Taxonomy" id="392032"/>
    <lineage>
        <taxon>Eukaryota</taxon>
        <taxon>Metazoa</taxon>
        <taxon>Spiralia</taxon>
        <taxon>Gnathifera</taxon>
        <taxon>Rotifera</taxon>
        <taxon>Eurotatoria</taxon>
        <taxon>Bdelloidea</taxon>
        <taxon>Philodinida</taxon>
        <taxon>Philodinidae</taxon>
        <taxon>Rotaria</taxon>
    </lineage>
</organism>
<dbReference type="Gene3D" id="3.40.50.150">
    <property type="entry name" value="Vaccinia Virus protein VP39"/>
    <property type="match status" value="1"/>
</dbReference>
<comment type="catalytic activity">
    <reaction evidence="3">
        <text>guanosine(10) in tRNA + S-adenosyl-L-methionine = N(2)-methylguanosine(10) in tRNA + S-adenosyl-L-homocysteine + H(+)</text>
        <dbReference type="Rhea" id="RHEA:43128"/>
        <dbReference type="Rhea" id="RHEA-COMP:10355"/>
        <dbReference type="Rhea" id="RHEA-COMP:10357"/>
        <dbReference type="ChEBI" id="CHEBI:15378"/>
        <dbReference type="ChEBI" id="CHEBI:57856"/>
        <dbReference type="ChEBI" id="CHEBI:59789"/>
        <dbReference type="ChEBI" id="CHEBI:74269"/>
        <dbReference type="ChEBI" id="CHEBI:74481"/>
        <dbReference type="EC" id="2.1.1.214"/>
    </reaction>
    <physiologicalReaction direction="left-to-right" evidence="3">
        <dbReference type="Rhea" id="RHEA:43129"/>
    </physiologicalReaction>
</comment>
<comment type="function">
    <text evidence="4">Catalytic subunit of the TRMT11-TRM112 methyltransferase complex, that specifically mediates the S-adenosyl-L-methionine-dependent N(2)-methylation of guanosine nucleotide at position 10 (m2G10) in tRNAs. This is one of the major tRNA (guanine-N(2))-methyltransferases.</text>
</comment>
<evidence type="ECO:0000313" key="12">
    <source>
        <dbReference type="EMBL" id="CAF4886213.1"/>
    </source>
</evidence>
<dbReference type="GO" id="GO:0043527">
    <property type="term" value="C:tRNA methyltransferase complex"/>
    <property type="evidence" value="ECO:0007669"/>
    <property type="project" value="UniProtKB-ARBA"/>
</dbReference>
<dbReference type="Pfam" id="PF01170">
    <property type="entry name" value="UPF0020"/>
    <property type="match status" value="1"/>
</dbReference>
<evidence type="ECO:0000259" key="10">
    <source>
        <dbReference type="Pfam" id="PF25904"/>
    </source>
</evidence>
<dbReference type="Pfam" id="PF25904">
    <property type="entry name" value="Tmrp11_N"/>
    <property type="match status" value="1"/>
</dbReference>
<dbReference type="PANTHER" id="PTHR13370">
    <property type="entry name" value="RNA METHYLASE-RELATED"/>
    <property type="match status" value="1"/>
</dbReference>
<evidence type="ECO:0000256" key="1">
    <source>
        <dbReference type="ARBA" id="ARBA00022603"/>
    </source>
</evidence>
<gene>
    <name evidence="12" type="ORF">TOA249_LOCUS29642</name>
    <name evidence="11" type="ORF">TSG867_LOCUS28880</name>
</gene>
<protein>
    <recommendedName>
        <fullName evidence="6">tRNA (guanine(10)-N(2))-methyltransferase TRMT11</fullName>
    </recommendedName>
    <alternativeName>
        <fullName evidence="7">tRNA methyltransferase 11 homolog</fullName>
    </alternativeName>
</protein>
<keyword evidence="1" id="KW-0489">Methyltransferase</keyword>
<accession>A0A821DAZ0</accession>
<name>A0A821DAZ0_9BILA</name>
<dbReference type="AlphaFoldDB" id="A0A821DAZ0"/>
<evidence type="ECO:0000256" key="7">
    <source>
        <dbReference type="ARBA" id="ARBA00075308"/>
    </source>
</evidence>
<feature type="region of interest" description="Disordered" evidence="8">
    <location>
        <begin position="339"/>
        <end position="362"/>
    </location>
</feature>
<proteinExistence type="predicted"/>
<dbReference type="GO" id="GO:0032259">
    <property type="term" value="P:methylation"/>
    <property type="evidence" value="ECO:0007669"/>
    <property type="project" value="UniProtKB-KW"/>
</dbReference>
<dbReference type="PROSITE" id="PS00092">
    <property type="entry name" value="N6_MTASE"/>
    <property type="match status" value="1"/>
</dbReference>
<evidence type="ECO:0000256" key="5">
    <source>
        <dbReference type="ARBA" id="ARBA00065434"/>
    </source>
</evidence>
<dbReference type="PANTHER" id="PTHR13370:SF3">
    <property type="entry name" value="TRNA (GUANINE(10)-N2)-METHYLTRANSFERASE HOMOLOG"/>
    <property type="match status" value="1"/>
</dbReference>
<evidence type="ECO:0000256" key="8">
    <source>
        <dbReference type="SAM" id="MobiDB-lite"/>
    </source>
</evidence>
<comment type="subunit">
    <text evidence="5">Part of the heterodimeric TRMT11-TRM112 methyltransferase complex; this complex forms an active tRNA methyltransferase, where TRMT112 acts as an activator of the catalytic subunit TRMT11.</text>
</comment>
<feature type="compositionally biased region" description="Polar residues" evidence="8">
    <location>
        <begin position="50"/>
        <end position="74"/>
    </location>
</feature>
<dbReference type="GO" id="GO:0160102">
    <property type="term" value="F:tRNA (guanine(10)-N2)-methyltransferase activity"/>
    <property type="evidence" value="ECO:0007669"/>
    <property type="project" value="UniProtKB-EC"/>
</dbReference>
<feature type="domain" description="tRNA (guanine(10)-N(2))-methyltransferase TRMT11 N-terminal" evidence="10">
    <location>
        <begin position="93"/>
        <end position="202"/>
    </location>
</feature>
<reference evidence="11" key="1">
    <citation type="submission" date="2021-02" db="EMBL/GenBank/DDBJ databases">
        <authorList>
            <person name="Nowell W R."/>
        </authorList>
    </citation>
    <scope>NUCLEOTIDE SEQUENCE</scope>
</reference>
<feature type="domain" description="Ribosomal RNA large subunit methyltransferase K/L-like methyltransferase" evidence="9">
    <location>
        <begin position="212"/>
        <end position="348"/>
    </location>
</feature>
<feature type="compositionally biased region" description="Basic and acidic residues" evidence="8">
    <location>
        <begin position="1"/>
        <end position="12"/>
    </location>
</feature>
<dbReference type="EMBL" id="CAJOBQ010003811">
    <property type="protein sequence ID" value="CAF4618294.1"/>
    <property type="molecule type" value="Genomic_DNA"/>
</dbReference>
<dbReference type="GO" id="GO:0003676">
    <property type="term" value="F:nucleic acid binding"/>
    <property type="evidence" value="ECO:0007669"/>
    <property type="project" value="InterPro"/>
</dbReference>
<dbReference type="InterPro" id="IPR002052">
    <property type="entry name" value="DNA_methylase_N6_adenine_CS"/>
</dbReference>
<dbReference type="Proteomes" id="UP000663838">
    <property type="component" value="Unassembled WGS sequence"/>
</dbReference>
<evidence type="ECO:0000256" key="4">
    <source>
        <dbReference type="ARBA" id="ARBA00056270"/>
    </source>
</evidence>